<dbReference type="Pfam" id="PF00133">
    <property type="entry name" value="tRNA-synt_1"/>
    <property type="match status" value="1"/>
</dbReference>
<comment type="caution">
    <text evidence="12">The sequence shown here is derived from an EMBL/GenBank/DDBJ whole genome shotgun (WGS) entry which is preliminary data.</text>
</comment>
<dbReference type="HAMAP" id="MF_02004">
    <property type="entry name" value="Val_tRNA_synth_type1"/>
    <property type="match status" value="1"/>
</dbReference>
<reference evidence="12 13" key="1">
    <citation type="submission" date="2023-11" db="EMBL/GenBank/DDBJ databases">
        <title>A Novel Polar Bacteriovorax (B. antarcticus) Isolated from the Biocrust in Antarctica.</title>
        <authorList>
            <person name="Mun W."/>
            <person name="Choi S.Y."/>
            <person name="Mitchell R.J."/>
        </authorList>
    </citation>
    <scope>NUCLEOTIDE SEQUENCE [LARGE SCALE GENOMIC DNA]</scope>
    <source>
        <strain evidence="12 13">PP10</strain>
    </source>
</reference>
<dbReference type="InterPro" id="IPR013155">
    <property type="entry name" value="M/V/L/I-tRNA-synth_anticd-bd"/>
</dbReference>
<keyword evidence="5 8" id="KW-0648">Protein biosynthesis</keyword>
<evidence type="ECO:0000256" key="7">
    <source>
        <dbReference type="ARBA" id="ARBA00047552"/>
    </source>
</evidence>
<accession>A0ABU5VW19</accession>
<dbReference type="EC" id="6.1.1.9" evidence="8"/>
<comment type="subunit">
    <text evidence="8">Monomer.</text>
</comment>
<feature type="domain" description="Methionyl/Valyl/Leucyl/Isoleucyl-tRNA synthetase anticodon-binding" evidence="10">
    <location>
        <begin position="616"/>
        <end position="764"/>
    </location>
</feature>
<evidence type="ECO:0000256" key="4">
    <source>
        <dbReference type="ARBA" id="ARBA00022840"/>
    </source>
</evidence>
<dbReference type="NCBIfam" id="NF004349">
    <property type="entry name" value="PRK05729.1"/>
    <property type="match status" value="1"/>
</dbReference>
<dbReference type="InterPro" id="IPR001412">
    <property type="entry name" value="aa-tRNA-synth_I_CS"/>
</dbReference>
<keyword evidence="2 8" id="KW-0436">Ligase</keyword>
<dbReference type="Gene3D" id="1.10.287.380">
    <property type="entry name" value="Valyl-tRNA synthetase, C-terminal domain"/>
    <property type="match status" value="1"/>
</dbReference>
<keyword evidence="6 8" id="KW-0030">Aminoacyl-tRNA synthetase</keyword>
<dbReference type="CDD" id="cd07962">
    <property type="entry name" value="Anticodon_Ia_Val"/>
    <property type="match status" value="1"/>
</dbReference>
<evidence type="ECO:0000256" key="6">
    <source>
        <dbReference type="ARBA" id="ARBA00023146"/>
    </source>
</evidence>
<organism evidence="12 13">
    <name type="scientific">Bacteriovorax antarcticus</name>
    <dbReference type="NCBI Taxonomy" id="3088717"/>
    <lineage>
        <taxon>Bacteria</taxon>
        <taxon>Pseudomonadati</taxon>
        <taxon>Bdellovibrionota</taxon>
        <taxon>Bacteriovoracia</taxon>
        <taxon>Bacteriovoracales</taxon>
        <taxon>Bacteriovoracaceae</taxon>
        <taxon>Bacteriovorax</taxon>
    </lineage>
</organism>
<proteinExistence type="inferred from homology"/>
<dbReference type="NCBIfam" id="TIGR00422">
    <property type="entry name" value="valS"/>
    <property type="match status" value="1"/>
</dbReference>
<feature type="domain" description="Aminoacyl-tRNA synthetase class Ia" evidence="9">
    <location>
        <begin position="22"/>
        <end position="573"/>
    </location>
</feature>
<dbReference type="EMBL" id="JAYGJQ010000002">
    <property type="protein sequence ID" value="MEA9356549.1"/>
    <property type="molecule type" value="Genomic_DNA"/>
</dbReference>
<dbReference type="SUPFAM" id="SSF46589">
    <property type="entry name" value="tRNA-binding arm"/>
    <property type="match status" value="1"/>
</dbReference>
<dbReference type="InterPro" id="IPR010978">
    <property type="entry name" value="tRNA-bd_arm"/>
</dbReference>
<keyword evidence="4 8" id="KW-0067">ATP-binding</keyword>
<dbReference type="InterPro" id="IPR037118">
    <property type="entry name" value="Val-tRNA_synth_C_sf"/>
</dbReference>
<evidence type="ECO:0000256" key="5">
    <source>
        <dbReference type="ARBA" id="ARBA00022917"/>
    </source>
</evidence>
<evidence type="ECO:0000313" key="12">
    <source>
        <dbReference type="EMBL" id="MEA9356549.1"/>
    </source>
</evidence>
<evidence type="ECO:0000313" key="13">
    <source>
        <dbReference type="Proteomes" id="UP001302274"/>
    </source>
</evidence>
<dbReference type="InterPro" id="IPR002303">
    <property type="entry name" value="Valyl-tRNA_ligase"/>
</dbReference>
<dbReference type="SUPFAM" id="SSF52374">
    <property type="entry name" value="Nucleotidylyl transferase"/>
    <property type="match status" value="1"/>
</dbReference>
<dbReference type="PRINTS" id="PR00986">
    <property type="entry name" value="TRNASYNTHVAL"/>
</dbReference>
<dbReference type="RefSeq" id="WP_323576309.1">
    <property type="nucleotide sequence ID" value="NZ_JAYGJQ010000002.1"/>
</dbReference>
<dbReference type="Proteomes" id="UP001302274">
    <property type="component" value="Unassembled WGS sequence"/>
</dbReference>
<evidence type="ECO:0000259" key="11">
    <source>
        <dbReference type="Pfam" id="PF10458"/>
    </source>
</evidence>
<dbReference type="PROSITE" id="PS00178">
    <property type="entry name" value="AA_TRNA_LIGASE_I"/>
    <property type="match status" value="1"/>
</dbReference>
<feature type="binding site" evidence="8">
    <location>
        <position position="537"/>
    </location>
    <ligand>
        <name>ATP</name>
        <dbReference type="ChEBI" id="CHEBI:30616"/>
    </ligand>
</feature>
<dbReference type="Gene3D" id="3.40.50.620">
    <property type="entry name" value="HUPs"/>
    <property type="match status" value="2"/>
</dbReference>
<dbReference type="Pfam" id="PF08264">
    <property type="entry name" value="Anticodon_1"/>
    <property type="match status" value="1"/>
</dbReference>
<dbReference type="Pfam" id="PF10458">
    <property type="entry name" value="Val_tRNA-synt_C"/>
    <property type="match status" value="1"/>
</dbReference>
<feature type="short sequence motif" description="'KMSKS' region" evidence="8">
    <location>
        <begin position="534"/>
        <end position="538"/>
    </location>
</feature>
<comment type="catalytic activity">
    <reaction evidence="7 8">
        <text>tRNA(Val) + L-valine + ATP = L-valyl-tRNA(Val) + AMP + diphosphate</text>
        <dbReference type="Rhea" id="RHEA:10704"/>
        <dbReference type="Rhea" id="RHEA-COMP:9672"/>
        <dbReference type="Rhea" id="RHEA-COMP:9708"/>
        <dbReference type="ChEBI" id="CHEBI:30616"/>
        <dbReference type="ChEBI" id="CHEBI:33019"/>
        <dbReference type="ChEBI" id="CHEBI:57762"/>
        <dbReference type="ChEBI" id="CHEBI:78442"/>
        <dbReference type="ChEBI" id="CHEBI:78537"/>
        <dbReference type="ChEBI" id="CHEBI:456215"/>
        <dbReference type="EC" id="6.1.1.9"/>
    </reaction>
</comment>
<comment type="domain">
    <text evidence="8">The C-terminal coiled-coil domain is crucial for aminoacylation activity.</text>
</comment>
<dbReference type="InterPro" id="IPR033705">
    <property type="entry name" value="Anticodon_Ia_Val"/>
</dbReference>
<dbReference type="InterPro" id="IPR014729">
    <property type="entry name" value="Rossmann-like_a/b/a_fold"/>
</dbReference>
<comment type="similarity">
    <text evidence="8">Belongs to the class-I aminoacyl-tRNA synthetase family. ValS type 1 subfamily.</text>
</comment>
<evidence type="ECO:0000259" key="9">
    <source>
        <dbReference type="Pfam" id="PF00133"/>
    </source>
</evidence>
<evidence type="ECO:0000256" key="2">
    <source>
        <dbReference type="ARBA" id="ARBA00022598"/>
    </source>
</evidence>
<keyword evidence="8" id="KW-0175">Coiled coil</keyword>
<dbReference type="PANTHER" id="PTHR11946:SF93">
    <property type="entry name" value="VALINE--TRNA LIGASE, CHLOROPLASTIC_MITOCHONDRIAL 2"/>
    <property type="match status" value="1"/>
</dbReference>
<dbReference type="InterPro" id="IPR019499">
    <property type="entry name" value="Val-tRNA_synth_tRNA-bd"/>
</dbReference>
<comment type="subcellular location">
    <subcellularLocation>
        <location evidence="8">Cytoplasm</location>
    </subcellularLocation>
</comment>
<dbReference type="Gene3D" id="1.10.730.10">
    <property type="entry name" value="Isoleucyl-tRNA Synthetase, Domain 1"/>
    <property type="match status" value="1"/>
</dbReference>
<sequence>MTTNNNTNELATTYSPADVESKWYKQWESGKYFKPKKGKANKSFCIIVPPPNVTGKLHAGHALDITTQDSLIRFKRMKGYETLFLPGLDHAGISTQSVVEKMVFEKEKKTRRDFTREEFVKKIWAWKEEYGNHILDQQRAMGASCDWDYLTFTLDPIPNKAVKKFFVDMYNKKMIYQSDYIVNWDPMLQSAVSDQEVDHKDVAGNFFHIKYAIKGSDETLEVATTRPETLFGDTAVAVNPSDERFKHLIGKTAIIPLCNREVPIIGDEHVDLEKGTGCLKVTPGHDFNDFEIGKRHNLPIINILNKDGTLNDICLEFKGLSTKVARNVVSKKLDELGLLLDKKPHTHPVGHGERSGVPIEPMVSKQWFVNVNDMSRRAVVAVENGDMKFYPKEWENTYYSWLRNPKDWCISRQLWWGHQIPVFYCDNNHQWASEHNDTECPTCKSTKVHQDPDVLDTWFSSGLWPMSTLGWPDEKAMEEKKFHTFFPTTVLVTGYDIIFFWVARMMMMSLQTQDQVPFKDTYIHAIVRDKLGRKMSKSLGNGIDPFDMIAQYGTDAFRFALASGAGYNRGINLDPDRIGGYRNFINKVWNAFRFIYPHLQAGSAQLTDMSKLDHHERWILAELNTTTKVMNDSLEIYRYDEACAAVYSFVYDKYCSWFIELSKNILNGDNAAVKLQRASVLKFVFRKILALLHPITPFITEELWSQLKEANEDLLIAQDYPEYDKALEFTQDQDQMNKFVEVVTSIRNLRASVNIKPKDEVNVELFTDHNELVTYFRANLVNFQELARVKSLTVGNKELNRPNKSIVNITTHTEVFLPLDGVIDLKDQIQRLEKELAKTTADHKNYEARMNNEKFMANAPENVREEVKQNERELREKIQSIQENLVQFKG</sequence>
<dbReference type="InterPro" id="IPR002300">
    <property type="entry name" value="aa-tRNA-synth_Ia"/>
</dbReference>
<feature type="domain" description="Valyl-tRNA synthetase tRNA-binding arm" evidence="11">
    <location>
        <begin position="824"/>
        <end position="887"/>
    </location>
</feature>
<protein>
    <recommendedName>
        <fullName evidence="8">Valine--tRNA ligase</fullName>
        <ecNumber evidence="8">6.1.1.9</ecNumber>
    </recommendedName>
    <alternativeName>
        <fullName evidence="8">Valyl-tRNA synthetase</fullName>
        <shortName evidence="8">ValRS</shortName>
    </alternativeName>
</protein>
<name>A0ABU5VW19_9BACT</name>
<comment type="domain">
    <text evidence="8">ValRS has two distinct active sites: one for aminoacylation and one for editing. The misactivated threonine is translocated from the active site to the editing site.</text>
</comment>
<dbReference type="CDD" id="cd00817">
    <property type="entry name" value="ValRS_core"/>
    <property type="match status" value="1"/>
</dbReference>
<dbReference type="InterPro" id="IPR009008">
    <property type="entry name" value="Val/Leu/Ile-tRNA-synth_edit"/>
</dbReference>
<dbReference type="GO" id="GO:0004832">
    <property type="term" value="F:valine-tRNA ligase activity"/>
    <property type="evidence" value="ECO:0007669"/>
    <property type="project" value="UniProtKB-EC"/>
</dbReference>
<evidence type="ECO:0000256" key="8">
    <source>
        <dbReference type="HAMAP-Rule" id="MF_02004"/>
    </source>
</evidence>
<keyword evidence="13" id="KW-1185">Reference proteome</keyword>
<dbReference type="SUPFAM" id="SSF47323">
    <property type="entry name" value="Anticodon-binding domain of a subclass of class I aminoacyl-tRNA synthetases"/>
    <property type="match status" value="1"/>
</dbReference>
<comment type="function">
    <text evidence="8">Catalyzes the attachment of valine to tRNA(Val). As ValRS can inadvertently accommodate and process structurally similar amino acids such as threonine, to avoid such errors, it has a 'posttransfer' editing activity that hydrolyzes mischarged Thr-tRNA(Val) in a tRNA-dependent manner.</text>
</comment>
<evidence type="ECO:0000256" key="1">
    <source>
        <dbReference type="ARBA" id="ARBA00022490"/>
    </source>
</evidence>
<comment type="caution">
    <text evidence="8">Lacks conserved residue(s) required for the propagation of feature annotation.</text>
</comment>
<keyword evidence="1 8" id="KW-0963">Cytoplasm</keyword>
<dbReference type="InterPro" id="IPR009080">
    <property type="entry name" value="tRNAsynth_Ia_anticodon-bd"/>
</dbReference>
<evidence type="ECO:0000259" key="10">
    <source>
        <dbReference type="Pfam" id="PF08264"/>
    </source>
</evidence>
<dbReference type="PANTHER" id="PTHR11946">
    <property type="entry name" value="VALYL-TRNA SYNTHETASES"/>
    <property type="match status" value="1"/>
</dbReference>
<evidence type="ECO:0000256" key="3">
    <source>
        <dbReference type="ARBA" id="ARBA00022741"/>
    </source>
</evidence>
<feature type="coiled-coil region" evidence="8">
    <location>
        <begin position="822"/>
        <end position="884"/>
    </location>
</feature>
<gene>
    <name evidence="8" type="primary">valS</name>
    <name evidence="12" type="ORF">SHI21_10055</name>
</gene>
<dbReference type="SUPFAM" id="SSF50677">
    <property type="entry name" value="ValRS/IleRS/LeuRS editing domain"/>
    <property type="match status" value="1"/>
</dbReference>
<keyword evidence="3 8" id="KW-0547">Nucleotide-binding</keyword>
<dbReference type="Gene3D" id="3.90.740.10">
    <property type="entry name" value="Valyl/Leucyl/Isoleucyl-tRNA synthetase, editing domain"/>
    <property type="match status" value="1"/>
</dbReference>